<name>A0ABU6ZK57_9FABA</name>
<proteinExistence type="predicted"/>
<dbReference type="Proteomes" id="UP001341840">
    <property type="component" value="Unassembled WGS sequence"/>
</dbReference>
<evidence type="ECO:0000313" key="2">
    <source>
        <dbReference type="Proteomes" id="UP001341840"/>
    </source>
</evidence>
<accession>A0ABU6ZK57</accession>
<evidence type="ECO:0000313" key="1">
    <source>
        <dbReference type="EMBL" id="MED6222326.1"/>
    </source>
</evidence>
<protein>
    <submittedName>
        <fullName evidence="1">Uncharacterized protein</fullName>
    </submittedName>
</protein>
<comment type="caution">
    <text evidence="1">The sequence shown here is derived from an EMBL/GenBank/DDBJ whole genome shotgun (WGS) entry which is preliminary data.</text>
</comment>
<reference evidence="1 2" key="1">
    <citation type="journal article" date="2023" name="Plants (Basel)">
        <title>Bridging the Gap: Combining Genomics and Transcriptomics Approaches to Understand Stylosanthes scabra, an Orphan Legume from the Brazilian Caatinga.</title>
        <authorList>
            <person name="Ferreira-Neto J.R.C."/>
            <person name="da Silva M.D."/>
            <person name="Binneck E."/>
            <person name="de Melo N.F."/>
            <person name="da Silva R.H."/>
            <person name="de Melo A.L.T.M."/>
            <person name="Pandolfi V."/>
            <person name="Bustamante F.O."/>
            <person name="Brasileiro-Vidal A.C."/>
            <person name="Benko-Iseppon A.M."/>
        </authorList>
    </citation>
    <scope>NUCLEOTIDE SEQUENCE [LARGE SCALE GENOMIC DNA]</scope>
    <source>
        <tissue evidence="1">Leaves</tissue>
    </source>
</reference>
<dbReference type="EMBL" id="JASCZI010272460">
    <property type="protein sequence ID" value="MED6222326.1"/>
    <property type="molecule type" value="Genomic_DNA"/>
</dbReference>
<gene>
    <name evidence="1" type="ORF">PIB30_063253</name>
</gene>
<keyword evidence="2" id="KW-1185">Reference proteome</keyword>
<sequence>MRERKKKRLLGDQVTQNGARDVKLSQTRTFISIKWKSSGCLAHDVPFVHVSDIDLTPNDVWADGYWNLDHLSSLLSPKVKLQIQQFNLFEQVGSEPGWWWNSSSSKIYSVWHGYEWLRDKRFEWSSNES</sequence>
<organism evidence="1 2">
    <name type="scientific">Stylosanthes scabra</name>
    <dbReference type="NCBI Taxonomy" id="79078"/>
    <lineage>
        <taxon>Eukaryota</taxon>
        <taxon>Viridiplantae</taxon>
        <taxon>Streptophyta</taxon>
        <taxon>Embryophyta</taxon>
        <taxon>Tracheophyta</taxon>
        <taxon>Spermatophyta</taxon>
        <taxon>Magnoliopsida</taxon>
        <taxon>eudicotyledons</taxon>
        <taxon>Gunneridae</taxon>
        <taxon>Pentapetalae</taxon>
        <taxon>rosids</taxon>
        <taxon>fabids</taxon>
        <taxon>Fabales</taxon>
        <taxon>Fabaceae</taxon>
        <taxon>Papilionoideae</taxon>
        <taxon>50 kb inversion clade</taxon>
        <taxon>dalbergioids sensu lato</taxon>
        <taxon>Dalbergieae</taxon>
        <taxon>Pterocarpus clade</taxon>
        <taxon>Stylosanthes</taxon>
    </lineage>
</organism>